<feature type="transmembrane region" description="Helical" evidence="5">
    <location>
        <begin position="190"/>
        <end position="209"/>
    </location>
</feature>
<dbReference type="InterPro" id="IPR051533">
    <property type="entry name" value="WaaL-like"/>
</dbReference>
<dbReference type="Pfam" id="PF04932">
    <property type="entry name" value="Wzy_C"/>
    <property type="match status" value="1"/>
</dbReference>
<evidence type="ECO:0000256" key="2">
    <source>
        <dbReference type="ARBA" id="ARBA00022692"/>
    </source>
</evidence>
<feature type="transmembrane region" description="Helical" evidence="5">
    <location>
        <begin position="270"/>
        <end position="291"/>
    </location>
</feature>
<keyword evidence="4 5" id="KW-0472">Membrane</keyword>
<name>A0A7C4V6K9_9DEIN</name>
<dbReference type="GO" id="GO:0016874">
    <property type="term" value="F:ligase activity"/>
    <property type="evidence" value="ECO:0007669"/>
    <property type="project" value="UniProtKB-KW"/>
</dbReference>
<dbReference type="PANTHER" id="PTHR37422">
    <property type="entry name" value="TEICHURONIC ACID BIOSYNTHESIS PROTEIN TUAE"/>
    <property type="match status" value="1"/>
</dbReference>
<dbReference type="AlphaFoldDB" id="A0A7C4V6K9"/>
<gene>
    <name evidence="7" type="ORF">ENK37_08770</name>
</gene>
<reference evidence="7" key="1">
    <citation type="journal article" date="2020" name="mSystems">
        <title>Genome- and Community-Level Interaction Insights into Carbon Utilization and Element Cycling Functions of Hydrothermarchaeota in Hydrothermal Sediment.</title>
        <authorList>
            <person name="Zhou Z."/>
            <person name="Liu Y."/>
            <person name="Xu W."/>
            <person name="Pan J."/>
            <person name="Luo Z.H."/>
            <person name="Li M."/>
        </authorList>
    </citation>
    <scope>NUCLEOTIDE SEQUENCE [LARGE SCALE GENOMIC DNA]</scope>
    <source>
        <strain evidence="7">HyVt-570</strain>
    </source>
</reference>
<protein>
    <submittedName>
        <fullName evidence="7">O-antigen ligase domain-containing protein</fullName>
    </submittedName>
</protein>
<keyword evidence="3 5" id="KW-1133">Transmembrane helix</keyword>
<feature type="transmembrane region" description="Helical" evidence="5">
    <location>
        <begin position="124"/>
        <end position="143"/>
    </location>
</feature>
<evidence type="ECO:0000313" key="7">
    <source>
        <dbReference type="EMBL" id="HGY10125.1"/>
    </source>
</evidence>
<feature type="transmembrane region" description="Helical" evidence="5">
    <location>
        <begin position="328"/>
        <end position="347"/>
    </location>
</feature>
<feature type="transmembrane region" description="Helical" evidence="5">
    <location>
        <begin position="91"/>
        <end position="112"/>
    </location>
</feature>
<evidence type="ECO:0000256" key="3">
    <source>
        <dbReference type="ARBA" id="ARBA00022989"/>
    </source>
</evidence>
<feature type="transmembrane region" description="Helical" evidence="5">
    <location>
        <begin position="62"/>
        <end position="84"/>
    </location>
</feature>
<dbReference type="PANTHER" id="PTHR37422:SF13">
    <property type="entry name" value="LIPOPOLYSACCHARIDE BIOSYNTHESIS PROTEIN PA4999-RELATED"/>
    <property type="match status" value="1"/>
</dbReference>
<keyword evidence="7" id="KW-0436">Ligase</keyword>
<accession>A0A7C4V6K9</accession>
<evidence type="ECO:0000256" key="4">
    <source>
        <dbReference type="ARBA" id="ARBA00023136"/>
    </source>
</evidence>
<keyword evidence="2 5" id="KW-0812">Transmembrane</keyword>
<dbReference type="GO" id="GO:0016020">
    <property type="term" value="C:membrane"/>
    <property type="evidence" value="ECO:0007669"/>
    <property type="project" value="UniProtKB-SubCell"/>
</dbReference>
<dbReference type="EMBL" id="DRPZ01000223">
    <property type="protein sequence ID" value="HGY10125.1"/>
    <property type="molecule type" value="Genomic_DNA"/>
</dbReference>
<feature type="transmembrane region" description="Helical" evidence="5">
    <location>
        <begin position="155"/>
        <end position="184"/>
    </location>
</feature>
<comment type="subcellular location">
    <subcellularLocation>
        <location evidence="1">Membrane</location>
        <topology evidence="1">Multi-pass membrane protein</topology>
    </subcellularLocation>
</comment>
<evidence type="ECO:0000259" key="6">
    <source>
        <dbReference type="Pfam" id="PF04932"/>
    </source>
</evidence>
<feature type="transmembrane region" description="Helical" evidence="5">
    <location>
        <begin position="12"/>
        <end position="31"/>
    </location>
</feature>
<sequence length="390" mass="41721">MGAVSARLRWLLAVVPVFPPLYLAAFAALRFWRALGPLARSAVGVYLATQLAAALLSPSPLVSLPLALVRGLFVVALLLAGVYLREPRRLVYLLAGLVVVYLLAFWTSHQAFGELWWQRRLVHPYYTTVSIGLSGAVGALLALEWRGPWWLRLPVGLLALAALAFSGSRGAMAVLVVGVLAAAAVRDRRYLWGLGAAGGVLAGGYVLLASGERISALTRLFSLNPNGRDVIWQRAVLAFQAHPWGGVGPYQLGPWLVDLYRKGCHVWQGAAALGLGCPSWLEPFYGAWLIAHNLLLHALGETGVVGTLGFLVLLALVGYAAVRSREPFLVAVFFGYLVMSLVDNPMAVPSLHLAEVFWVAGGMALAKSGLAVALEQGRPVDVDQLGPDAL</sequence>
<dbReference type="Proteomes" id="UP000885759">
    <property type="component" value="Unassembled WGS sequence"/>
</dbReference>
<organism evidence="7">
    <name type="scientific">Oceanithermus profundus</name>
    <dbReference type="NCBI Taxonomy" id="187137"/>
    <lineage>
        <taxon>Bacteria</taxon>
        <taxon>Thermotogati</taxon>
        <taxon>Deinococcota</taxon>
        <taxon>Deinococci</taxon>
        <taxon>Thermales</taxon>
        <taxon>Thermaceae</taxon>
        <taxon>Oceanithermus</taxon>
    </lineage>
</organism>
<evidence type="ECO:0000256" key="1">
    <source>
        <dbReference type="ARBA" id="ARBA00004141"/>
    </source>
</evidence>
<comment type="caution">
    <text evidence="7">The sequence shown here is derived from an EMBL/GenBank/DDBJ whole genome shotgun (WGS) entry which is preliminary data.</text>
</comment>
<dbReference type="InterPro" id="IPR007016">
    <property type="entry name" value="O-antigen_ligase-rel_domated"/>
</dbReference>
<feature type="transmembrane region" description="Helical" evidence="5">
    <location>
        <begin position="303"/>
        <end position="321"/>
    </location>
</feature>
<proteinExistence type="predicted"/>
<feature type="domain" description="O-antigen ligase-related" evidence="6">
    <location>
        <begin position="157"/>
        <end position="311"/>
    </location>
</feature>
<evidence type="ECO:0000256" key="5">
    <source>
        <dbReference type="SAM" id="Phobius"/>
    </source>
</evidence>